<keyword evidence="2" id="KW-1185">Reference proteome</keyword>
<protein>
    <submittedName>
        <fullName evidence="1">Uncharacterized protein</fullName>
    </submittedName>
</protein>
<organism evidence="1 2">
    <name type="scientific">Anisodus acutangulus</name>
    <dbReference type="NCBI Taxonomy" id="402998"/>
    <lineage>
        <taxon>Eukaryota</taxon>
        <taxon>Viridiplantae</taxon>
        <taxon>Streptophyta</taxon>
        <taxon>Embryophyta</taxon>
        <taxon>Tracheophyta</taxon>
        <taxon>Spermatophyta</taxon>
        <taxon>Magnoliopsida</taxon>
        <taxon>eudicotyledons</taxon>
        <taxon>Gunneridae</taxon>
        <taxon>Pentapetalae</taxon>
        <taxon>asterids</taxon>
        <taxon>lamiids</taxon>
        <taxon>Solanales</taxon>
        <taxon>Solanaceae</taxon>
        <taxon>Solanoideae</taxon>
        <taxon>Hyoscyameae</taxon>
        <taxon>Anisodus</taxon>
    </lineage>
</organism>
<dbReference type="Proteomes" id="UP001152561">
    <property type="component" value="Unassembled WGS sequence"/>
</dbReference>
<evidence type="ECO:0000313" key="1">
    <source>
        <dbReference type="EMBL" id="KAJ8562850.1"/>
    </source>
</evidence>
<gene>
    <name evidence="1" type="ORF">K7X08_031302</name>
</gene>
<dbReference type="EMBL" id="JAJAGQ010000005">
    <property type="protein sequence ID" value="KAJ8562850.1"/>
    <property type="molecule type" value="Genomic_DNA"/>
</dbReference>
<accession>A0A9Q1RM17</accession>
<comment type="caution">
    <text evidence="1">The sequence shown here is derived from an EMBL/GenBank/DDBJ whole genome shotgun (WGS) entry which is preliminary data.</text>
</comment>
<evidence type="ECO:0000313" key="2">
    <source>
        <dbReference type="Proteomes" id="UP001152561"/>
    </source>
</evidence>
<name>A0A9Q1RM17_9SOLA</name>
<dbReference type="OrthoDB" id="1329189at2759"/>
<reference evidence="2" key="1">
    <citation type="journal article" date="2023" name="Proc. Natl. Acad. Sci. U.S.A.">
        <title>Genomic and structural basis for evolution of tropane alkaloid biosynthesis.</title>
        <authorList>
            <person name="Wanga Y.-J."/>
            <person name="Taina T."/>
            <person name="Yua J.-Y."/>
            <person name="Lia J."/>
            <person name="Xua B."/>
            <person name="Chenc J."/>
            <person name="D'Auriad J.C."/>
            <person name="Huanga J.-P."/>
            <person name="Huanga S.-X."/>
        </authorList>
    </citation>
    <scope>NUCLEOTIDE SEQUENCE [LARGE SCALE GENOMIC DNA]</scope>
    <source>
        <strain evidence="2">cv. KIB-2019</strain>
    </source>
</reference>
<proteinExistence type="predicted"/>
<sequence>MPEGGASDIPLTLEDSQKEEVLIEGDMHATSTLQDTDMHRIDKEGDEIVVISVAEVVRPEVIQHDATENLKFDDAEVIVHDDTEKLMASPAASSAKERPVSAVKDTKIHTEVEDVGSSPAEVLAKSIDDASPRKSSCDVRIKYSQSEDIARDVDEHTEDISMRSDASREISHSEDQVLEENCQQVNQSIQEFQHGSADNGAVLTQIMTALAIVTDINGNNISNIKKNSPNKVLHDVVSCNVDVVEEEKKNIVMEEDKEEQVNVIVEKVFKYAGVSPKGMSSNKG</sequence>
<dbReference type="AlphaFoldDB" id="A0A9Q1RM17"/>